<gene>
    <name evidence="1" type="ORF">HHL23_09260</name>
</gene>
<accession>A0A7Y0FR96</accession>
<keyword evidence="2" id="KW-1185">Reference proteome</keyword>
<reference evidence="1 2" key="1">
    <citation type="submission" date="2020-04" db="EMBL/GenBank/DDBJ databases">
        <title>Chryseobacterium sp. RP-3-3 sp. nov., isolated from Jeju soil.</title>
        <authorList>
            <person name="Dahal R.H."/>
        </authorList>
    </citation>
    <scope>NUCLEOTIDE SEQUENCE [LARGE SCALE GENOMIC DNA]</scope>
    <source>
        <strain evidence="1 2">RP-3-3</strain>
    </source>
</reference>
<dbReference type="AlphaFoldDB" id="A0A7Y0FR96"/>
<dbReference type="Proteomes" id="UP000544054">
    <property type="component" value="Unassembled WGS sequence"/>
</dbReference>
<sequence>MSRIQEIREVVAEKFEFVDWNDLRSFHILNDVPGLEEIENDVIATYTEECIKASLLKASNGKSFYKINDCCERVYGVKKEHIIDPDNIVLL</sequence>
<comment type="caution">
    <text evidence="1">The sequence shown here is derived from an EMBL/GenBank/DDBJ whole genome shotgun (WGS) entry which is preliminary data.</text>
</comment>
<proteinExistence type="predicted"/>
<dbReference type="RefSeq" id="WP_169234527.1">
    <property type="nucleotide sequence ID" value="NZ_JABBGI010000010.1"/>
</dbReference>
<name>A0A7Y0FR96_9FLAO</name>
<evidence type="ECO:0000313" key="1">
    <source>
        <dbReference type="EMBL" id="NML69987.1"/>
    </source>
</evidence>
<organism evidence="1 2">
    <name type="scientific">Chryseobacterium antibioticum</name>
    <dbReference type="NCBI Taxonomy" id="2728847"/>
    <lineage>
        <taxon>Bacteria</taxon>
        <taxon>Pseudomonadati</taxon>
        <taxon>Bacteroidota</taxon>
        <taxon>Flavobacteriia</taxon>
        <taxon>Flavobacteriales</taxon>
        <taxon>Weeksellaceae</taxon>
        <taxon>Chryseobacterium group</taxon>
        <taxon>Chryseobacterium</taxon>
    </lineage>
</organism>
<evidence type="ECO:0000313" key="2">
    <source>
        <dbReference type="Proteomes" id="UP000544054"/>
    </source>
</evidence>
<protein>
    <submittedName>
        <fullName evidence="1">Uncharacterized protein</fullName>
    </submittedName>
</protein>
<dbReference type="EMBL" id="JABBGI010000010">
    <property type="protein sequence ID" value="NML69987.1"/>
    <property type="molecule type" value="Genomic_DNA"/>
</dbReference>